<protein>
    <submittedName>
        <fullName evidence="1">Terminase large subunit</fullName>
    </submittedName>
</protein>
<dbReference type="InterPro" id="IPR027417">
    <property type="entry name" value="P-loop_NTPase"/>
</dbReference>
<evidence type="ECO:0000313" key="1">
    <source>
        <dbReference type="EMBL" id="XBS49450.1"/>
    </source>
</evidence>
<dbReference type="Gene3D" id="3.40.50.300">
    <property type="entry name" value="P-loop containing nucleotide triphosphate hydrolases"/>
    <property type="match status" value="1"/>
</dbReference>
<organism evidence="1">
    <name type="scientific">Escherichia phage fEgEco12</name>
    <dbReference type="NCBI Taxonomy" id="3158837"/>
    <lineage>
        <taxon>Viruses</taxon>
        <taxon>Duplodnaviria</taxon>
        <taxon>Heunggongvirae</taxon>
        <taxon>Uroviricota</taxon>
        <taxon>Caudoviricetes</taxon>
    </lineage>
</organism>
<accession>A0AAU7PHJ8</accession>
<dbReference type="EMBL" id="PP777464">
    <property type="protein sequence ID" value="XBS49450.1"/>
    <property type="molecule type" value="Genomic_DNA"/>
</dbReference>
<proteinExistence type="predicted"/>
<sequence>MIDNLDNYEDEQEYSRIKKPGLKIEYSVFEQDELAKCAADPIYFMENYFYIVSKGGEILFKPYDYQKEMVRNFQGYENNIMLTARQMRKNNRCSGIHLMVCYVQFNKDNSIVG</sequence>
<name>A0AAU7PHJ8_9CAUD</name>
<reference evidence="1" key="1">
    <citation type="submission" date="2024-05" db="EMBL/GenBank/DDBJ databases">
        <authorList>
            <person name="Badawy S."/>
            <person name="Skurnik M."/>
        </authorList>
    </citation>
    <scope>NUCLEOTIDE SEQUENCE</scope>
</reference>